<dbReference type="Proteomes" id="UP000604825">
    <property type="component" value="Unassembled WGS sequence"/>
</dbReference>
<organism evidence="2 3">
    <name type="scientific">Miscanthus lutarioriparius</name>
    <dbReference type="NCBI Taxonomy" id="422564"/>
    <lineage>
        <taxon>Eukaryota</taxon>
        <taxon>Viridiplantae</taxon>
        <taxon>Streptophyta</taxon>
        <taxon>Embryophyta</taxon>
        <taxon>Tracheophyta</taxon>
        <taxon>Spermatophyta</taxon>
        <taxon>Magnoliopsida</taxon>
        <taxon>Liliopsida</taxon>
        <taxon>Poales</taxon>
        <taxon>Poaceae</taxon>
        <taxon>PACMAD clade</taxon>
        <taxon>Panicoideae</taxon>
        <taxon>Andropogonodae</taxon>
        <taxon>Andropogoneae</taxon>
        <taxon>Saccharinae</taxon>
        <taxon>Miscanthus</taxon>
    </lineage>
</organism>
<protein>
    <submittedName>
        <fullName evidence="2">Uncharacterized protein</fullName>
    </submittedName>
</protein>
<comment type="caution">
    <text evidence="2">The sequence shown here is derived from an EMBL/GenBank/DDBJ whole genome shotgun (WGS) entry which is preliminary data.</text>
</comment>
<accession>A0A811NZK2</accession>
<proteinExistence type="predicted"/>
<evidence type="ECO:0000256" key="1">
    <source>
        <dbReference type="SAM" id="MobiDB-lite"/>
    </source>
</evidence>
<evidence type="ECO:0000313" key="3">
    <source>
        <dbReference type="Proteomes" id="UP000604825"/>
    </source>
</evidence>
<dbReference type="EMBL" id="CAJGYO010000006">
    <property type="protein sequence ID" value="CAD6234542.1"/>
    <property type="molecule type" value="Genomic_DNA"/>
</dbReference>
<evidence type="ECO:0000313" key="2">
    <source>
        <dbReference type="EMBL" id="CAD6234542.1"/>
    </source>
</evidence>
<reference evidence="2" key="1">
    <citation type="submission" date="2020-10" db="EMBL/GenBank/DDBJ databases">
        <authorList>
            <person name="Han B."/>
            <person name="Lu T."/>
            <person name="Zhao Q."/>
            <person name="Huang X."/>
            <person name="Zhao Y."/>
        </authorList>
    </citation>
    <scope>NUCLEOTIDE SEQUENCE</scope>
</reference>
<keyword evidence="3" id="KW-1185">Reference proteome</keyword>
<sequence>MTDQEVPVLVEDLANNENLGHVTAAARVRPAIPMACCGGAGEDAETDLRGRLQLCEVTGPVLAFACELTIWSPSQNSIAHRELSRNQDRTKNTRPSFRPRRRHGRHHVIASARGTAAGFPLVSELAVDARPQLRGTGCVRRRGPPRWRAAARPEASSKSAIQPLTPWSIIPCRNDALEPGVRLRVGEVEHRDVERRVGHHVWLAGLVPHHSQDAQLLGFLELVPLCVRLRIHLNKNMPTFSNKIQNTMHTCPARARLPLIREVKYSALLDLSLYSALLDCSCSGCR</sequence>
<gene>
    <name evidence="2" type="ORF">NCGR_LOCUS23080</name>
</gene>
<feature type="compositionally biased region" description="Basic and acidic residues" evidence="1">
    <location>
        <begin position="79"/>
        <end position="91"/>
    </location>
</feature>
<name>A0A811NZK2_9POAL</name>
<feature type="region of interest" description="Disordered" evidence="1">
    <location>
        <begin position="79"/>
        <end position="105"/>
    </location>
</feature>
<dbReference type="AlphaFoldDB" id="A0A811NZK2"/>